<organism evidence="1 2">
    <name type="scientific">Portunus trituberculatus</name>
    <name type="common">Swimming crab</name>
    <name type="synonym">Neptunus trituberculatus</name>
    <dbReference type="NCBI Taxonomy" id="210409"/>
    <lineage>
        <taxon>Eukaryota</taxon>
        <taxon>Metazoa</taxon>
        <taxon>Ecdysozoa</taxon>
        <taxon>Arthropoda</taxon>
        <taxon>Crustacea</taxon>
        <taxon>Multicrustacea</taxon>
        <taxon>Malacostraca</taxon>
        <taxon>Eumalacostraca</taxon>
        <taxon>Eucarida</taxon>
        <taxon>Decapoda</taxon>
        <taxon>Pleocyemata</taxon>
        <taxon>Brachyura</taxon>
        <taxon>Eubrachyura</taxon>
        <taxon>Portunoidea</taxon>
        <taxon>Portunidae</taxon>
        <taxon>Portuninae</taxon>
        <taxon>Portunus</taxon>
    </lineage>
</organism>
<dbReference type="EMBL" id="VSRR010030947">
    <property type="protein sequence ID" value="MPC70330.1"/>
    <property type="molecule type" value="Genomic_DNA"/>
</dbReference>
<reference evidence="1 2" key="1">
    <citation type="submission" date="2019-05" db="EMBL/GenBank/DDBJ databases">
        <title>Another draft genome of Portunus trituberculatus and its Hox gene families provides insights of decapod evolution.</title>
        <authorList>
            <person name="Jeong J.-H."/>
            <person name="Song I."/>
            <person name="Kim S."/>
            <person name="Choi T."/>
            <person name="Kim D."/>
            <person name="Ryu S."/>
            <person name="Kim W."/>
        </authorList>
    </citation>
    <scope>NUCLEOTIDE SEQUENCE [LARGE SCALE GENOMIC DNA]</scope>
    <source>
        <tissue evidence="1">Muscle</tissue>
    </source>
</reference>
<evidence type="ECO:0000313" key="2">
    <source>
        <dbReference type="Proteomes" id="UP000324222"/>
    </source>
</evidence>
<protein>
    <submittedName>
        <fullName evidence="1">Uncharacterized protein</fullName>
    </submittedName>
</protein>
<accession>A0A5B7HDD9</accession>
<keyword evidence="2" id="KW-1185">Reference proteome</keyword>
<proteinExistence type="predicted"/>
<sequence>MFMRSKYAIKSTRANYGPRMQQSLKNSVISSGRIFDHGEEISILYKRDRTSSLPHLHTSTTQHHNKKKNTTLTCIKRYYQGFITVAMNATEHLPSMSRSCQLPPPHYFLSIKQRCESRSGG</sequence>
<dbReference type="AlphaFoldDB" id="A0A5B7HDD9"/>
<name>A0A5B7HDD9_PORTR</name>
<dbReference type="Proteomes" id="UP000324222">
    <property type="component" value="Unassembled WGS sequence"/>
</dbReference>
<gene>
    <name evidence="1" type="ORF">E2C01_064574</name>
</gene>
<evidence type="ECO:0000313" key="1">
    <source>
        <dbReference type="EMBL" id="MPC70330.1"/>
    </source>
</evidence>
<comment type="caution">
    <text evidence="1">The sequence shown here is derived from an EMBL/GenBank/DDBJ whole genome shotgun (WGS) entry which is preliminary data.</text>
</comment>